<protein>
    <submittedName>
        <fullName evidence="1">DUF1800 family protein</fullName>
    </submittedName>
</protein>
<accession>A0A931IWR9</accession>
<sequence length="568" mass="63159">MKQCNIQVVGKGVARLLTGLVMVGMLAGCGTETPEATSPVPPAAPSAGQVGAAKTYKVSFYAASRFAEQASFGPTPALVEELRTKGFEQWIDEQFALAPTLMDPAPIQIYRNFMVTPLTDWEFSYPAREVQRLYIGAPDQLRLRVSWAISQWVVIGRKSDVQSRPFWFNLLQTHALGQYGPLLRAVSVDPGMAYFLDNNQNRPKSTECPWCAPNENYARELMQLFSLGVQQLNLDGTPKRDHRGRILETYTQTDVEEMARVLTGWIHNQDYTGVQKEYNWGNWAKPMVPSTWPLDRDSGQKKVLGRTFPAGQSHDKDLDDAIALLMGHSNTAPFVALRLIQHLVMSDPSPDYVRRVATVFQDNGKGVAGDMKATVKAVLLDPEARRADDPTLVSRAGKFREPMLWFVGAWRGLGCTKNILSNGQYLWTPQAFAEAPNVFSYYLPTDRAPGSNLLAPEQRLAVPAEMRERLGRLDWWLAGPNGSGPTEKNLSDAGCEIQLFTQSFQTSPQAFADLLSNRFFRGAMPPTLRANLAQRMKGNPTWNVNFPASGAMVLTSFALTTPYYGVQK</sequence>
<reference evidence="1" key="1">
    <citation type="submission" date="2020-12" db="EMBL/GenBank/DDBJ databases">
        <title>The genome sequence of Inhella sp. 4Y17.</title>
        <authorList>
            <person name="Liu Y."/>
        </authorList>
    </citation>
    <scope>NUCLEOTIDE SEQUENCE</scope>
    <source>
        <strain evidence="1">4Y10</strain>
    </source>
</reference>
<dbReference type="Pfam" id="PF08811">
    <property type="entry name" value="DUF1800"/>
    <property type="match status" value="1"/>
</dbReference>
<gene>
    <name evidence="1" type="ORF">I7X43_04260</name>
</gene>
<organism evidence="1 2">
    <name type="scientific">Inhella gelatinilytica</name>
    <dbReference type="NCBI Taxonomy" id="2795030"/>
    <lineage>
        <taxon>Bacteria</taxon>
        <taxon>Pseudomonadati</taxon>
        <taxon>Pseudomonadota</taxon>
        <taxon>Betaproteobacteria</taxon>
        <taxon>Burkholderiales</taxon>
        <taxon>Sphaerotilaceae</taxon>
        <taxon>Inhella</taxon>
    </lineage>
</organism>
<proteinExistence type="predicted"/>
<dbReference type="Proteomes" id="UP000620139">
    <property type="component" value="Unassembled WGS sequence"/>
</dbReference>
<dbReference type="AlphaFoldDB" id="A0A931IWR9"/>
<dbReference type="RefSeq" id="WP_198099639.1">
    <property type="nucleotide sequence ID" value="NZ_JAEDAL010000001.1"/>
</dbReference>
<dbReference type="PROSITE" id="PS51257">
    <property type="entry name" value="PROKAR_LIPOPROTEIN"/>
    <property type="match status" value="1"/>
</dbReference>
<keyword evidence="2" id="KW-1185">Reference proteome</keyword>
<comment type="caution">
    <text evidence="1">The sequence shown here is derived from an EMBL/GenBank/DDBJ whole genome shotgun (WGS) entry which is preliminary data.</text>
</comment>
<evidence type="ECO:0000313" key="1">
    <source>
        <dbReference type="EMBL" id="MBH9552058.1"/>
    </source>
</evidence>
<name>A0A931IWR9_9BURK</name>
<dbReference type="InterPro" id="IPR014917">
    <property type="entry name" value="DUF1800"/>
</dbReference>
<evidence type="ECO:0000313" key="2">
    <source>
        <dbReference type="Proteomes" id="UP000620139"/>
    </source>
</evidence>
<dbReference type="EMBL" id="JAEDAL010000001">
    <property type="protein sequence ID" value="MBH9552058.1"/>
    <property type="molecule type" value="Genomic_DNA"/>
</dbReference>